<feature type="transmembrane region" description="Helical" evidence="6">
    <location>
        <begin position="289"/>
        <end position="307"/>
    </location>
</feature>
<feature type="domain" description="HAMP" evidence="8">
    <location>
        <begin position="422"/>
        <end position="475"/>
    </location>
</feature>
<dbReference type="OrthoDB" id="8523at2157"/>
<organism evidence="9 10">
    <name type="scientific">Haloarcula sebkhae</name>
    <dbReference type="NCBI Taxonomy" id="932660"/>
    <lineage>
        <taxon>Archaea</taxon>
        <taxon>Methanobacteriati</taxon>
        <taxon>Methanobacteriota</taxon>
        <taxon>Stenosarchaea group</taxon>
        <taxon>Halobacteria</taxon>
        <taxon>Halobacteriales</taxon>
        <taxon>Haloarculaceae</taxon>
        <taxon>Haloarcula</taxon>
    </lineage>
</organism>
<evidence type="ECO:0000256" key="6">
    <source>
        <dbReference type="SAM" id="Phobius"/>
    </source>
</evidence>
<dbReference type="GO" id="GO:0006935">
    <property type="term" value="P:chemotaxis"/>
    <property type="evidence" value="ECO:0007669"/>
    <property type="project" value="InterPro"/>
</dbReference>
<dbReference type="Gene3D" id="6.10.340.10">
    <property type="match status" value="2"/>
</dbReference>
<reference evidence="9" key="1">
    <citation type="journal article" date="2014" name="Int. J. Syst. Evol. Microbiol.">
        <title>Complete genome sequence of Corynebacterium casei LMG S-19264T (=DSM 44701T), isolated from a smear-ripened cheese.</title>
        <authorList>
            <consortium name="US DOE Joint Genome Institute (JGI-PGF)"/>
            <person name="Walter F."/>
            <person name="Albersmeier A."/>
            <person name="Kalinowski J."/>
            <person name="Ruckert C."/>
        </authorList>
    </citation>
    <scope>NUCLEOTIDE SEQUENCE</scope>
    <source>
        <strain evidence="9">JCM 19018</strain>
    </source>
</reference>
<evidence type="ECO:0000256" key="3">
    <source>
        <dbReference type="PROSITE-ProRule" id="PRU00284"/>
    </source>
</evidence>
<keyword evidence="6" id="KW-1133">Transmembrane helix</keyword>
<comment type="similarity">
    <text evidence="2">Belongs to the methyl-accepting chemotaxis (MCP) protein family.</text>
</comment>
<dbReference type="CDD" id="cd06225">
    <property type="entry name" value="HAMP"/>
    <property type="match status" value="2"/>
</dbReference>
<dbReference type="GO" id="GO:0004888">
    <property type="term" value="F:transmembrane signaling receptor activity"/>
    <property type="evidence" value="ECO:0007669"/>
    <property type="project" value="InterPro"/>
</dbReference>
<dbReference type="PRINTS" id="PR00260">
    <property type="entry name" value="CHEMTRNSDUCR"/>
</dbReference>
<dbReference type="InterPro" id="IPR004090">
    <property type="entry name" value="Chemotax_Me-accpt_rcpt"/>
</dbReference>
<dbReference type="PANTHER" id="PTHR32089">
    <property type="entry name" value="METHYL-ACCEPTING CHEMOTAXIS PROTEIN MCPB"/>
    <property type="match status" value="1"/>
</dbReference>
<reference evidence="9" key="2">
    <citation type="submission" date="2020-09" db="EMBL/GenBank/DDBJ databases">
        <authorList>
            <person name="Sun Q."/>
            <person name="Ohkuma M."/>
        </authorList>
    </citation>
    <scope>NUCLEOTIDE SEQUENCE</scope>
    <source>
        <strain evidence="9">JCM 19018</strain>
    </source>
</reference>
<dbReference type="AlphaFoldDB" id="A0A830ELP3"/>
<dbReference type="RefSeq" id="WP_188975490.1">
    <property type="nucleotide sequence ID" value="NZ_BMPD01000001.1"/>
</dbReference>
<gene>
    <name evidence="9" type="ORF">GCM10009067_07660</name>
</gene>
<dbReference type="Pfam" id="PF00672">
    <property type="entry name" value="HAMP"/>
    <property type="match status" value="2"/>
</dbReference>
<dbReference type="PROSITE" id="PS50111">
    <property type="entry name" value="CHEMOTAXIS_TRANSDUC_2"/>
    <property type="match status" value="1"/>
</dbReference>
<dbReference type="PROSITE" id="PS50885">
    <property type="entry name" value="HAMP"/>
    <property type="match status" value="2"/>
</dbReference>
<comment type="caution">
    <text evidence="9">The sequence shown here is derived from an EMBL/GenBank/DDBJ whole genome shotgun (WGS) entry which is preliminary data.</text>
</comment>
<dbReference type="InterPro" id="IPR004089">
    <property type="entry name" value="MCPsignal_dom"/>
</dbReference>
<feature type="region of interest" description="Disordered" evidence="5">
    <location>
        <begin position="69"/>
        <end position="96"/>
    </location>
</feature>
<dbReference type="EMBL" id="BMPD01000001">
    <property type="protein sequence ID" value="GGK57648.1"/>
    <property type="molecule type" value="Genomic_DNA"/>
</dbReference>
<evidence type="ECO:0000256" key="5">
    <source>
        <dbReference type="SAM" id="MobiDB-lite"/>
    </source>
</evidence>
<evidence type="ECO:0000259" key="7">
    <source>
        <dbReference type="PROSITE" id="PS50111"/>
    </source>
</evidence>
<name>A0A830ELP3_9EURY</name>
<evidence type="ECO:0000313" key="10">
    <source>
        <dbReference type="Proteomes" id="UP000614221"/>
    </source>
</evidence>
<feature type="compositionally biased region" description="Polar residues" evidence="5">
    <location>
        <begin position="798"/>
        <end position="821"/>
    </location>
</feature>
<protein>
    <submittedName>
        <fullName evidence="9">Methyl-accepting chemotaxis protein</fullName>
    </submittedName>
</protein>
<dbReference type="CDD" id="cd11386">
    <property type="entry name" value="MCP_signal"/>
    <property type="match status" value="1"/>
</dbReference>
<dbReference type="PANTHER" id="PTHR32089:SF112">
    <property type="entry name" value="LYSOZYME-LIKE PROTEIN-RELATED"/>
    <property type="match status" value="1"/>
</dbReference>
<dbReference type="SUPFAM" id="SSF58104">
    <property type="entry name" value="Methyl-accepting chemotaxis protein (MCP) signaling domain"/>
    <property type="match status" value="1"/>
</dbReference>
<evidence type="ECO:0000256" key="1">
    <source>
        <dbReference type="ARBA" id="ARBA00023224"/>
    </source>
</evidence>
<accession>A0A830ELP3</accession>
<dbReference type="Pfam" id="PF00015">
    <property type="entry name" value="MCPsignal"/>
    <property type="match status" value="1"/>
</dbReference>
<feature type="region of interest" description="Disordered" evidence="5">
    <location>
        <begin position="779"/>
        <end position="821"/>
    </location>
</feature>
<dbReference type="Gene3D" id="1.10.287.950">
    <property type="entry name" value="Methyl-accepting chemotaxis protein"/>
    <property type="match status" value="1"/>
</dbReference>
<evidence type="ECO:0000256" key="2">
    <source>
        <dbReference type="ARBA" id="ARBA00029447"/>
    </source>
</evidence>
<evidence type="ECO:0000259" key="8">
    <source>
        <dbReference type="PROSITE" id="PS50885"/>
    </source>
</evidence>
<keyword evidence="4" id="KW-0175">Coiled coil</keyword>
<feature type="coiled-coil region" evidence="4">
    <location>
        <begin position="396"/>
        <end position="430"/>
    </location>
</feature>
<keyword evidence="6" id="KW-0472">Membrane</keyword>
<dbReference type="GO" id="GO:0016020">
    <property type="term" value="C:membrane"/>
    <property type="evidence" value="ECO:0007669"/>
    <property type="project" value="InterPro"/>
</dbReference>
<proteinExistence type="inferred from homology"/>
<sequence>MNLENHLPKAIRKSYTRKFALSALLILIVVGSIGGITQAQVSNDVTEQQQQNLLTNAEMEGDSLEQWLTTQQQNTRSLSEHRGFASNETSARETLLDRESDLSADVTALHYIERESGTIIASTNSEVEGAGIQETSIVWPMETAYEDLSFNSADEVSRSWVYRDDDGKTSIAFISPVPNSDRAVVLVTHTSERAERFRNSINGTETVVVAAGTTDVVFGLNESALLSPYSAQGSEEILSAIGQQSKGTVITPDSLVAFAPVGGGTDWVAVKRVPKSSALAIQQKVTTNVVALVGVSIAGLLLLGWLVNRGPIQSMRELTDQATAVARGNLDEPVTDAGRIDEVGQVRTAFRDIKAYLEVVADQADALSEQRFNADVLEEDVPGRLGESLDGMQADLEGFISDITEAREDAQQAQAEAEDLATSLERRAEEFGEVMGKAADGDLTQRLDEDTDTDAMGDIAEAFNDMVAELERTIVKIESFANNVDGSTEEISASAAEIKAASEQVSEAVQEIATGAENQNESILQVTDEMTDMSATIEEISSSADEVAMQSEEAAETAVAGRESGEKASEQMANIEQQTAATIEQVEELAEEVDRINEVVTFIDDIAEQTNMLALNANIEAARAGGGNGESDGEGFAVVANEVKQLAEETQEATDDISSIIADVQSVTDKTVTDMQGIGTQIEDGHTTVEEATDSLADIARQVESANDGVQSISDVTAEQATSSEEVVAMVEEIGSISEETTAESENAAASAEEQAASVTEVTNNIQGLSQQASDLRSLVGEFTTSEEVTTGEMGEQGFSNTYSPQSADNSSTRYSSHSEN</sequence>
<dbReference type="SMART" id="SM00304">
    <property type="entry name" value="HAMP"/>
    <property type="match status" value="2"/>
</dbReference>
<dbReference type="SMART" id="SM00283">
    <property type="entry name" value="MA"/>
    <property type="match status" value="1"/>
</dbReference>
<keyword evidence="1 3" id="KW-0807">Transducer</keyword>
<dbReference type="GO" id="GO:0007165">
    <property type="term" value="P:signal transduction"/>
    <property type="evidence" value="ECO:0007669"/>
    <property type="project" value="UniProtKB-KW"/>
</dbReference>
<dbReference type="InterPro" id="IPR003660">
    <property type="entry name" value="HAMP_dom"/>
</dbReference>
<feature type="domain" description="Methyl-accepting transducer" evidence="7">
    <location>
        <begin position="494"/>
        <end position="735"/>
    </location>
</feature>
<evidence type="ECO:0000256" key="4">
    <source>
        <dbReference type="SAM" id="Coils"/>
    </source>
</evidence>
<keyword evidence="6" id="KW-0812">Transmembrane</keyword>
<dbReference type="Proteomes" id="UP000614221">
    <property type="component" value="Unassembled WGS sequence"/>
</dbReference>
<feature type="domain" description="HAMP" evidence="8">
    <location>
        <begin position="312"/>
        <end position="362"/>
    </location>
</feature>
<evidence type="ECO:0000313" key="9">
    <source>
        <dbReference type="EMBL" id="GGK57648.1"/>
    </source>
</evidence>